<dbReference type="InterPro" id="IPR036942">
    <property type="entry name" value="Beta-barrel_TonB_sf"/>
</dbReference>
<dbReference type="PANTHER" id="PTHR30069:SF29">
    <property type="entry name" value="HEMOGLOBIN AND HEMOGLOBIN-HAPTOGLOBIN-BINDING PROTEIN 1-RELATED"/>
    <property type="match status" value="1"/>
</dbReference>
<dbReference type="GO" id="GO:0015344">
    <property type="term" value="F:siderophore uptake transmembrane transporter activity"/>
    <property type="evidence" value="ECO:0007669"/>
    <property type="project" value="TreeGrafter"/>
</dbReference>
<dbReference type="SUPFAM" id="SSF49464">
    <property type="entry name" value="Carboxypeptidase regulatory domain-like"/>
    <property type="match status" value="1"/>
</dbReference>
<dbReference type="PROSITE" id="PS52016">
    <property type="entry name" value="TONB_DEPENDENT_REC_3"/>
    <property type="match status" value="1"/>
</dbReference>
<comment type="similarity">
    <text evidence="8">Belongs to the TonB-dependent receptor family.</text>
</comment>
<dbReference type="InterPro" id="IPR008969">
    <property type="entry name" value="CarboxyPept-like_regulatory"/>
</dbReference>
<dbReference type="Pfam" id="PF13715">
    <property type="entry name" value="CarbopepD_reg_2"/>
    <property type="match status" value="1"/>
</dbReference>
<dbReference type="PANTHER" id="PTHR30069">
    <property type="entry name" value="TONB-DEPENDENT OUTER MEMBRANE RECEPTOR"/>
    <property type="match status" value="1"/>
</dbReference>
<evidence type="ECO:0000256" key="4">
    <source>
        <dbReference type="ARBA" id="ARBA00022692"/>
    </source>
</evidence>
<dbReference type="Gene3D" id="2.60.40.1120">
    <property type="entry name" value="Carboxypeptidase-like, regulatory domain"/>
    <property type="match status" value="1"/>
</dbReference>
<evidence type="ECO:0000256" key="3">
    <source>
        <dbReference type="ARBA" id="ARBA00022452"/>
    </source>
</evidence>
<organism evidence="10 11">
    <name type="scientific">Capnocytophaga canis</name>
    <dbReference type="NCBI Taxonomy" id="1848903"/>
    <lineage>
        <taxon>Bacteria</taxon>
        <taxon>Pseudomonadati</taxon>
        <taxon>Bacteroidota</taxon>
        <taxon>Flavobacteriia</taxon>
        <taxon>Flavobacteriales</taxon>
        <taxon>Flavobacteriaceae</taxon>
        <taxon>Capnocytophaga</taxon>
    </lineage>
</organism>
<evidence type="ECO:0000256" key="2">
    <source>
        <dbReference type="ARBA" id="ARBA00022448"/>
    </source>
</evidence>
<dbReference type="InterPro" id="IPR012910">
    <property type="entry name" value="Plug_dom"/>
</dbReference>
<evidence type="ECO:0000256" key="7">
    <source>
        <dbReference type="ARBA" id="ARBA00023237"/>
    </source>
</evidence>
<dbReference type="RefSeq" id="WP_052458044.1">
    <property type="nucleotide sequence ID" value="NZ_CDOH01000001.1"/>
</dbReference>
<reference evidence="10 11" key="1">
    <citation type="submission" date="2015-01" db="EMBL/GenBank/DDBJ databases">
        <authorList>
            <person name="MANFREDI Pablo"/>
        </authorList>
    </citation>
    <scope>NUCLEOTIDE SEQUENCE [LARGE SCALE GENOMIC DNA]</scope>
    <source>
        <strain evidence="10 11">CcD38</strain>
    </source>
</reference>
<dbReference type="GO" id="GO:0009279">
    <property type="term" value="C:cell outer membrane"/>
    <property type="evidence" value="ECO:0007669"/>
    <property type="project" value="UniProtKB-SubCell"/>
</dbReference>
<keyword evidence="6 8" id="KW-0472">Membrane</keyword>
<comment type="subcellular location">
    <subcellularLocation>
        <location evidence="1 8">Cell outer membrane</location>
        <topology evidence="1 8">Multi-pass membrane protein</topology>
    </subcellularLocation>
</comment>
<dbReference type="Gene3D" id="2.40.170.20">
    <property type="entry name" value="TonB-dependent receptor, beta-barrel domain"/>
    <property type="match status" value="1"/>
</dbReference>
<dbReference type="Pfam" id="PF07715">
    <property type="entry name" value="Plug"/>
    <property type="match status" value="1"/>
</dbReference>
<name>A0A0B7HXE6_9FLAO</name>
<dbReference type="Gene3D" id="2.170.130.10">
    <property type="entry name" value="TonB-dependent receptor, plug domain"/>
    <property type="match status" value="1"/>
</dbReference>
<feature type="domain" description="TonB-dependent receptor plug" evidence="9">
    <location>
        <begin position="124"/>
        <end position="203"/>
    </location>
</feature>
<protein>
    <submittedName>
        <fullName evidence="10">TonB-dependent receptor</fullName>
    </submittedName>
</protein>
<keyword evidence="2 8" id="KW-0813">Transport</keyword>
<keyword evidence="4 8" id="KW-0812">Transmembrane</keyword>
<proteinExistence type="inferred from homology"/>
<evidence type="ECO:0000256" key="6">
    <source>
        <dbReference type="ARBA" id="ARBA00023136"/>
    </source>
</evidence>
<dbReference type="EMBL" id="CDOI01000001">
    <property type="protein sequence ID" value="CEN43239.1"/>
    <property type="molecule type" value="Genomic_DNA"/>
</dbReference>
<keyword evidence="7 8" id="KW-0998">Cell outer membrane</keyword>
<dbReference type="SUPFAM" id="SSF56935">
    <property type="entry name" value="Porins"/>
    <property type="match status" value="1"/>
</dbReference>
<evidence type="ECO:0000256" key="8">
    <source>
        <dbReference type="PROSITE-ProRule" id="PRU01360"/>
    </source>
</evidence>
<dbReference type="InterPro" id="IPR039426">
    <property type="entry name" value="TonB-dep_rcpt-like"/>
</dbReference>
<evidence type="ECO:0000256" key="1">
    <source>
        <dbReference type="ARBA" id="ARBA00004571"/>
    </source>
</evidence>
<sequence>MIKKWTLTIVCLLLGVVAYGQYEVRGEVVDAKTKKPLVGANVIVRGKLVGTATDIKGEFILPVSSKSGELVISYMGYISRRSSYRILTNKRGKVKVALQWDEKGQTLAGVMVSAHYNMFDIAEERKTPTAATTIDRIEIKRRLGNRDFPELLRRVPSTYTVREGGYGDSSVNIRGFSNENIAVMINGMPVNDMENGRVYWSNWTGLSDVTTAMQVQRGLGASKLAIPSVGGTVNIVMRSAFMKQGGMVNAYVANGGEYKTSVTYNTGKNEKGFSSSFLFGNVGGSKYVDGTQFKGYNYFLALGYNPVEKHEFQLMLTGSPLQHDQSSSLVSIADALKYSTNGKPNRRYNADWGYLDGKEFSIRKNVFHKPVFSLNWDWKATDRAEVNTTAYASFGRGYGTSDYGASRGLKINSFRDLETGLYDFDRIVRNNQEATSPDDVLLRYARVNSHDWFGILTNYKQKIWDTVTLDVGFDGRYYQGYHYGIVENFLGAKSIRDNSNKNIGENNVSAVVNNSSIYNVFNSIDPVQNSIIYNNIGRVYWLGVFGQFEYAEDDICMFVQGSISEKGYQRVDNFMKEGTHVPGTTIEMPRTTDYERMLGFNGKAGINKNIDERHNVFVNIGFYSRQPIFDAVYRGDLNYASPDNVNEKVLGIELGYGYKTDFFNAKANFYRTTWTDRFLRRVNLRDVDINQTSYFADISNLSEVHQGIELEASYIVNEYLKVRGMLSVGDWFYNGNADAKTFRTEDSQPYILTNSISDRTSLLLDKSKIGGTAQTTFVLGAEVTPIDRIIVNLDWRYVDRLYSNIDIYAFTDRSLAEKGALRLPSYNLVDFGVSYRLPLFKSHVMNFRFNVDNIFDATYITESSDSVHATEHSQVYKGIDVKNRVRFGFGRTWNFSMRYSF</sequence>
<dbReference type="Proteomes" id="UP000045051">
    <property type="component" value="Unassembled WGS sequence"/>
</dbReference>
<dbReference type="InterPro" id="IPR037066">
    <property type="entry name" value="Plug_dom_sf"/>
</dbReference>
<keyword evidence="5" id="KW-0732">Signal</keyword>
<evidence type="ECO:0000313" key="10">
    <source>
        <dbReference type="EMBL" id="CEN43239.1"/>
    </source>
</evidence>
<keyword evidence="11" id="KW-1185">Reference proteome</keyword>
<dbReference type="AlphaFoldDB" id="A0A0B7HXE6"/>
<evidence type="ECO:0000256" key="5">
    <source>
        <dbReference type="ARBA" id="ARBA00022729"/>
    </source>
</evidence>
<gene>
    <name evidence="10" type="ORF">CCAND38_10120</name>
</gene>
<evidence type="ECO:0000259" key="9">
    <source>
        <dbReference type="Pfam" id="PF07715"/>
    </source>
</evidence>
<keyword evidence="10" id="KW-0675">Receptor</keyword>
<evidence type="ECO:0000313" key="11">
    <source>
        <dbReference type="Proteomes" id="UP000045051"/>
    </source>
</evidence>
<dbReference type="GO" id="GO:0044718">
    <property type="term" value="P:siderophore transmembrane transport"/>
    <property type="evidence" value="ECO:0007669"/>
    <property type="project" value="TreeGrafter"/>
</dbReference>
<keyword evidence="3 8" id="KW-1134">Transmembrane beta strand</keyword>
<accession>A0A0B7HXE6</accession>